<dbReference type="CDD" id="cd00667">
    <property type="entry name" value="ring_hydroxylating_dioxygenases_beta"/>
    <property type="match status" value="1"/>
</dbReference>
<reference evidence="4 5" key="1">
    <citation type="submission" date="2017-06" db="EMBL/GenBank/DDBJ databases">
        <title>Azoarcus.</title>
        <authorList>
            <person name="Woo J.-H."/>
            <person name="Kim H.-S."/>
        </authorList>
    </citation>
    <scope>NUCLEOTIDE SEQUENCE [LARGE SCALE GENOMIC DNA]</scope>
    <source>
        <strain evidence="4 5">TSPY31</strain>
    </source>
</reference>
<dbReference type="PANTHER" id="PTHR41534:SF2">
    <property type="entry name" value="3-PHENYLPROPIONATE_CINNAMIC ACID DIOXYGENASE SUBUNIT BETA"/>
    <property type="match status" value="1"/>
</dbReference>
<dbReference type="Proteomes" id="UP000244930">
    <property type="component" value="Chromosome"/>
</dbReference>
<evidence type="ECO:0000313" key="4">
    <source>
        <dbReference type="EMBL" id="AWI74244.1"/>
    </source>
</evidence>
<evidence type="ECO:0000256" key="1">
    <source>
        <dbReference type="ARBA" id="ARBA00009570"/>
    </source>
</evidence>
<dbReference type="NCBIfam" id="NF007479">
    <property type="entry name" value="PRK10069.1"/>
    <property type="match status" value="1"/>
</dbReference>
<gene>
    <name evidence="4" type="ORF">CEW83_02585</name>
</gene>
<dbReference type="EMBL" id="CP022187">
    <property type="protein sequence ID" value="AWI74244.1"/>
    <property type="molecule type" value="Genomic_DNA"/>
</dbReference>
<comment type="similarity">
    <text evidence="1">Belongs to the bacterial ring-hydroxylating dioxygenase beta subunit family.</text>
</comment>
<dbReference type="Pfam" id="PF00866">
    <property type="entry name" value="Ring_hydroxyl_B"/>
    <property type="match status" value="1"/>
</dbReference>
<evidence type="ECO:0000256" key="3">
    <source>
        <dbReference type="SAM" id="MobiDB-lite"/>
    </source>
</evidence>
<evidence type="ECO:0000313" key="5">
    <source>
        <dbReference type="Proteomes" id="UP000244930"/>
    </source>
</evidence>
<dbReference type="Gene3D" id="3.10.450.50">
    <property type="match status" value="1"/>
</dbReference>
<dbReference type="KEGG" id="acom:CEW83_02585"/>
<dbReference type="InterPro" id="IPR032710">
    <property type="entry name" value="NTF2-like_dom_sf"/>
</dbReference>
<dbReference type="AlphaFoldDB" id="A0A2U8GLA0"/>
<evidence type="ECO:0000256" key="2">
    <source>
        <dbReference type="ARBA" id="ARBA00023002"/>
    </source>
</evidence>
<dbReference type="InterPro" id="IPR000391">
    <property type="entry name" value="Rng_hydr_dOase-bsu"/>
</dbReference>
<dbReference type="GO" id="GO:0051213">
    <property type="term" value="F:dioxygenase activity"/>
    <property type="evidence" value="ECO:0007669"/>
    <property type="project" value="UniProtKB-KW"/>
</dbReference>
<name>A0A2U8GLA0_9RHOO</name>
<organism evidence="4 5">
    <name type="scientific">Parazoarcus communis</name>
    <dbReference type="NCBI Taxonomy" id="41977"/>
    <lineage>
        <taxon>Bacteria</taxon>
        <taxon>Pseudomonadati</taxon>
        <taxon>Pseudomonadota</taxon>
        <taxon>Betaproteobacteria</taxon>
        <taxon>Rhodocyclales</taxon>
        <taxon>Zoogloeaceae</taxon>
        <taxon>Parazoarcus</taxon>
    </lineage>
</organism>
<proteinExistence type="inferred from homology"/>
<sequence>MNAAQHEAENTAPTRGESVPYGSETYNRIVSFLYQEAALLDSIRLKEWGSILATDLVYTAPLRQTRPMSQQAQSIIRTVQHYHDNYRSIMGRIMRLTETRSAWAEDPPSRTRRIVGNVQVFATAESEEFEVISNLLMTRSRFDSPDMDLISGERHDVLRADGSSFKLARREVILDQAVLGTPNLAIFL</sequence>
<accession>A0A2U8GLA0</accession>
<keyword evidence="4" id="KW-0223">Dioxygenase</keyword>
<feature type="region of interest" description="Disordered" evidence="3">
    <location>
        <begin position="1"/>
        <end position="20"/>
    </location>
</feature>
<dbReference type="PANTHER" id="PTHR41534">
    <property type="entry name" value="BLR3401 PROTEIN"/>
    <property type="match status" value="1"/>
</dbReference>
<keyword evidence="5" id="KW-1185">Reference proteome</keyword>
<protein>
    <submittedName>
        <fullName evidence="4">Aromatic-ring-hydroxylating dioxygenase subunit beta</fullName>
    </submittedName>
</protein>
<dbReference type="GO" id="GO:0019380">
    <property type="term" value="P:3-phenylpropionate catabolic process"/>
    <property type="evidence" value="ECO:0007669"/>
    <property type="project" value="TreeGrafter"/>
</dbReference>
<keyword evidence="2" id="KW-0560">Oxidoreductase</keyword>
<dbReference type="RefSeq" id="WP_108947952.1">
    <property type="nucleotide sequence ID" value="NZ_CP022187.1"/>
</dbReference>
<dbReference type="SUPFAM" id="SSF54427">
    <property type="entry name" value="NTF2-like"/>
    <property type="match status" value="1"/>
</dbReference>